<dbReference type="AlphaFoldDB" id="A0A0F9M5P8"/>
<protein>
    <submittedName>
        <fullName evidence="1">Uncharacterized protein</fullName>
    </submittedName>
</protein>
<gene>
    <name evidence="1" type="ORF">LCGC14_1500370</name>
</gene>
<sequence length="197" mass="21449">MSDENTNKGPHIRMSNEPKELPIAWVEQIGLFRERGCATYWKSITDGTMCGGKFVAGIALDASELYIQIEHPNKPGVQALYQVNINELLKGMLRAIALQWGMMDVPGLESPVERAVHDGINGLAVLLEGLAQQDSYSPALADAVITGTQIKKLMQNVLDNRGQAGGAIARSEPEHLTKAEVRQIHKDVTGNDPTGHE</sequence>
<name>A0A0F9M5P8_9ZZZZ</name>
<proteinExistence type="predicted"/>
<evidence type="ECO:0000313" key="1">
    <source>
        <dbReference type="EMBL" id="KKM64537.1"/>
    </source>
</evidence>
<comment type="caution">
    <text evidence="1">The sequence shown here is derived from an EMBL/GenBank/DDBJ whole genome shotgun (WGS) entry which is preliminary data.</text>
</comment>
<accession>A0A0F9M5P8</accession>
<dbReference type="EMBL" id="LAZR01010882">
    <property type="protein sequence ID" value="KKM64537.1"/>
    <property type="molecule type" value="Genomic_DNA"/>
</dbReference>
<reference evidence="1" key="1">
    <citation type="journal article" date="2015" name="Nature">
        <title>Complex archaea that bridge the gap between prokaryotes and eukaryotes.</title>
        <authorList>
            <person name="Spang A."/>
            <person name="Saw J.H."/>
            <person name="Jorgensen S.L."/>
            <person name="Zaremba-Niedzwiedzka K."/>
            <person name="Martijn J."/>
            <person name="Lind A.E."/>
            <person name="van Eijk R."/>
            <person name="Schleper C."/>
            <person name="Guy L."/>
            <person name="Ettema T.J."/>
        </authorList>
    </citation>
    <scope>NUCLEOTIDE SEQUENCE</scope>
</reference>
<organism evidence="1">
    <name type="scientific">marine sediment metagenome</name>
    <dbReference type="NCBI Taxonomy" id="412755"/>
    <lineage>
        <taxon>unclassified sequences</taxon>
        <taxon>metagenomes</taxon>
        <taxon>ecological metagenomes</taxon>
    </lineage>
</organism>